<dbReference type="EMBL" id="JAEHOD010000014">
    <property type="protein sequence ID" value="KAG2449320.1"/>
    <property type="molecule type" value="Genomic_DNA"/>
</dbReference>
<name>A0A835WKV4_9CHLO</name>
<evidence type="ECO:0000313" key="1">
    <source>
        <dbReference type="EMBL" id="KAG2449320.1"/>
    </source>
</evidence>
<dbReference type="OrthoDB" id="554456at2759"/>
<sequence length="676" mass="69221">MSPAINSRIAASEWHVDLAEAADGYPNNPSYDAEHGITTIVYKLTVDSFDESKRNWEAVCDSSSNPCSTNWASTCDQTQAQDLSHWVLGLGASCKAVNGVATTASAGGWSAPDPTTCFTGWKFPDGQKTGTTAFYTLRIAGVITSWDDIAFAVKGATRYSVGTVWGPAACGPTPGNPNPDPPVVPSYQETTITGVVNWDFPGAPSLSGGPVTCEALTVTLEWLAPLSGLPTGARATTTTNPADGSYSFRLLLTPGTTVRISVSGPADSFYLTTDGSYTTLSLAAVGGAVAAAPLTLTRTFTVSGTVKLDLAAPFGATACPALPALFPADADVSVAVNGAPTPYAGGAFYRSDVALGDSLTFTVASANPGAILATSPPFTTAASVTPAGLLAAMDAHALGVCSTSAIPAACLTVGRLHALTGQIWIDTETNDPPAYTPGRDGLFGCDITVTVTSASSGGAVFTTTTAPAATGAFSVPVLEGDAYLIAAATDAAACAAPLLPYLAPPANPAGPIAVTAAGAADPALFPYIPLPPPSTPPVEGRGHTLGFWKTNAERFLKKQPVQHYSREQYLALLTAATSMARPDVLALSAGGGVTGDALLRAVVAVLDSTSPAPRDRLLKQLLANEISYTAGFRMKDEAAQRYLILWAENVAAAGNDVELMNSLAVLLDAINNLPNT</sequence>
<proteinExistence type="predicted"/>
<protein>
    <submittedName>
        <fullName evidence="1">Uncharacterized protein</fullName>
    </submittedName>
</protein>
<dbReference type="AlphaFoldDB" id="A0A835WKV4"/>
<keyword evidence="2" id="KW-1185">Reference proteome</keyword>
<accession>A0A835WKV4</accession>
<dbReference type="Proteomes" id="UP000613740">
    <property type="component" value="Unassembled WGS sequence"/>
</dbReference>
<organism evidence="1 2">
    <name type="scientific">Chlamydomonas schloesseri</name>
    <dbReference type="NCBI Taxonomy" id="2026947"/>
    <lineage>
        <taxon>Eukaryota</taxon>
        <taxon>Viridiplantae</taxon>
        <taxon>Chlorophyta</taxon>
        <taxon>core chlorophytes</taxon>
        <taxon>Chlorophyceae</taxon>
        <taxon>CS clade</taxon>
        <taxon>Chlamydomonadales</taxon>
        <taxon>Chlamydomonadaceae</taxon>
        <taxon>Chlamydomonas</taxon>
    </lineage>
</organism>
<reference evidence="1" key="1">
    <citation type="journal article" date="2020" name="bioRxiv">
        <title>Comparative genomics of Chlamydomonas.</title>
        <authorList>
            <person name="Craig R.J."/>
            <person name="Hasan A.R."/>
            <person name="Ness R.W."/>
            <person name="Keightley P.D."/>
        </authorList>
    </citation>
    <scope>NUCLEOTIDE SEQUENCE</scope>
    <source>
        <strain evidence="1">CCAP 11/173</strain>
    </source>
</reference>
<evidence type="ECO:0000313" key="2">
    <source>
        <dbReference type="Proteomes" id="UP000613740"/>
    </source>
</evidence>
<gene>
    <name evidence="1" type="ORF">HYH02_005475</name>
</gene>
<comment type="caution">
    <text evidence="1">The sequence shown here is derived from an EMBL/GenBank/DDBJ whole genome shotgun (WGS) entry which is preliminary data.</text>
</comment>